<dbReference type="InterPro" id="IPR000447">
    <property type="entry name" value="G3P_DH_FAD-dep"/>
</dbReference>
<evidence type="ECO:0000256" key="4">
    <source>
        <dbReference type="ARBA" id="ARBA00022827"/>
    </source>
</evidence>
<dbReference type="Gene3D" id="3.30.9.10">
    <property type="entry name" value="D-Amino Acid Oxidase, subunit A, domain 2"/>
    <property type="match status" value="1"/>
</dbReference>
<comment type="caution">
    <text evidence="7">The sequence shown here is derived from an EMBL/GenBank/DDBJ whole genome shotgun (WGS) entry which is preliminary data.</text>
</comment>
<dbReference type="InterPro" id="IPR038299">
    <property type="entry name" value="DAO_C_sf"/>
</dbReference>
<dbReference type="Gene3D" id="1.10.8.870">
    <property type="entry name" value="Alpha-glycerophosphate oxidase, cap domain"/>
    <property type="match status" value="1"/>
</dbReference>
<dbReference type="InterPro" id="IPR006076">
    <property type="entry name" value="FAD-dep_OxRdtase"/>
</dbReference>
<gene>
    <name evidence="7" type="ORF">HNP52_003574</name>
</gene>
<dbReference type="EC" id="1.1.5.3" evidence="7"/>
<evidence type="ECO:0000259" key="6">
    <source>
        <dbReference type="Pfam" id="PF01266"/>
    </source>
</evidence>
<dbReference type="PRINTS" id="PR01001">
    <property type="entry name" value="FADG3PDH"/>
</dbReference>
<evidence type="ECO:0000313" key="8">
    <source>
        <dbReference type="Proteomes" id="UP000575241"/>
    </source>
</evidence>
<keyword evidence="4" id="KW-0274">FAD</keyword>
<dbReference type="NCBIfam" id="NF008899">
    <property type="entry name" value="PRK12266.1"/>
    <property type="match status" value="1"/>
</dbReference>
<dbReference type="AlphaFoldDB" id="A0A7W7NTZ9"/>
<evidence type="ECO:0000256" key="2">
    <source>
        <dbReference type="ARBA" id="ARBA00007330"/>
    </source>
</evidence>
<name>A0A7W7NTZ9_9SPHN</name>
<keyword evidence="5 7" id="KW-0560">Oxidoreductase</keyword>
<feature type="domain" description="FAD dependent oxidoreductase" evidence="6">
    <location>
        <begin position="4"/>
        <end position="352"/>
    </location>
</feature>
<evidence type="ECO:0000313" key="7">
    <source>
        <dbReference type="EMBL" id="MBB4840482.1"/>
    </source>
</evidence>
<dbReference type="PANTHER" id="PTHR11985:SF15">
    <property type="entry name" value="GLYCEROL-3-PHOSPHATE DEHYDROGENASE, MITOCHONDRIAL"/>
    <property type="match status" value="1"/>
</dbReference>
<comment type="similarity">
    <text evidence="2">Belongs to the FAD-dependent glycerol-3-phosphate dehydrogenase family.</text>
</comment>
<evidence type="ECO:0000256" key="5">
    <source>
        <dbReference type="ARBA" id="ARBA00023002"/>
    </source>
</evidence>
<dbReference type="NCBIfam" id="NF009906">
    <property type="entry name" value="PRK13369.1"/>
    <property type="match status" value="1"/>
</dbReference>
<sequence>MTYDLLIAGGGINGCAIAREASLLGLKVLLVEKDDLASHTSSASTKLIHGGLRYLETYEFRLVREALHERERLLEAAPHLIRPLTFVLPHAHALRPWWMVRLGLYLYDALAIGSNSTLPRSRDLTSRDQAFTAPLAGTHKGFVYSDCRVDDARLTLANAVDAAAHGAEIAPRTELLSARRKGETWHAELSDGRTVEARGLVNAAGPWVRNLLDTLSIANHSQIRLVKGSHIVVPRLFDGDHAYILQQPDGRIVFAIPYEGEFTEIGTTDIPVERPEDAVCSEAEKTYLCEAVNRYFTRQIAPADIVWHWSGVRPLHDDGAAKAQAVTRDYVLELDDKGPPLLSIFGGKITTARALAEEALAKIGPALGAEVEPVTRARPFPGGTIADFDRFVAQAKTRWPFLGDARAERMAHAYGCCLADMLRDVTDLGEDLGAGLTATEIRWMRDHEWARTAEDVLWRRSKLGLHAGPELAAKVEVVLKGP</sequence>
<comment type="cofactor">
    <cofactor evidence="1">
        <name>FAD</name>
        <dbReference type="ChEBI" id="CHEBI:57692"/>
    </cofactor>
</comment>
<dbReference type="GO" id="GO:0046168">
    <property type="term" value="P:glycerol-3-phosphate catabolic process"/>
    <property type="evidence" value="ECO:0007669"/>
    <property type="project" value="TreeGrafter"/>
</dbReference>
<accession>A0A7W7NTZ9</accession>
<protein>
    <submittedName>
        <fullName evidence="7">Glycerol-3-phosphate dehydrogenase</fullName>
        <ecNumber evidence="7">1.1.5.3</ecNumber>
    </submittedName>
</protein>
<dbReference type="SUPFAM" id="SSF51905">
    <property type="entry name" value="FAD/NAD(P)-binding domain"/>
    <property type="match status" value="1"/>
</dbReference>
<keyword evidence="3" id="KW-0285">Flavoprotein</keyword>
<dbReference type="InterPro" id="IPR036188">
    <property type="entry name" value="FAD/NAD-bd_sf"/>
</dbReference>
<reference evidence="7 8" key="1">
    <citation type="submission" date="2020-08" db="EMBL/GenBank/DDBJ databases">
        <title>Functional genomics of gut bacteria from endangered species of beetles.</title>
        <authorList>
            <person name="Carlos-Shanley C."/>
        </authorList>
    </citation>
    <scope>NUCLEOTIDE SEQUENCE [LARGE SCALE GENOMIC DNA]</scope>
    <source>
        <strain evidence="7 8">S00224</strain>
    </source>
</reference>
<dbReference type="EMBL" id="JACHLN010000003">
    <property type="protein sequence ID" value="MBB4840482.1"/>
    <property type="molecule type" value="Genomic_DNA"/>
</dbReference>
<proteinExistence type="inferred from homology"/>
<keyword evidence="8" id="KW-1185">Reference proteome</keyword>
<dbReference type="PANTHER" id="PTHR11985">
    <property type="entry name" value="GLYCEROL-3-PHOSPHATE DEHYDROGENASE"/>
    <property type="match status" value="1"/>
</dbReference>
<dbReference type="Proteomes" id="UP000575241">
    <property type="component" value="Unassembled WGS sequence"/>
</dbReference>
<evidence type="ECO:0000256" key="1">
    <source>
        <dbReference type="ARBA" id="ARBA00001974"/>
    </source>
</evidence>
<dbReference type="RefSeq" id="WP_184168942.1">
    <property type="nucleotide sequence ID" value="NZ_JACHLN010000003.1"/>
</dbReference>
<dbReference type="Gene3D" id="3.50.50.60">
    <property type="entry name" value="FAD/NAD(P)-binding domain"/>
    <property type="match status" value="1"/>
</dbReference>
<organism evidence="7 8">
    <name type="scientific">Sphingomonas kyeonggiensis</name>
    <dbReference type="NCBI Taxonomy" id="1268553"/>
    <lineage>
        <taxon>Bacteria</taxon>
        <taxon>Pseudomonadati</taxon>
        <taxon>Pseudomonadota</taxon>
        <taxon>Alphaproteobacteria</taxon>
        <taxon>Sphingomonadales</taxon>
        <taxon>Sphingomonadaceae</taxon>
        <taxon>Sphingomonas</taxon>
    </lineage>
</organism>
<dbReference type="Pfam" id="PF01266">
    <property type="entry name" value="DAO"/>
    <property type="match status" value="1"/>
</dbReference>
<evidence type="ECO:0000256" key="3">
    <source>
        <dbReference type="ARBA" id="ARBA00022630"/>
    </source>
</evidence>
<dbReference type="GO" id="GO:0004368">
    <property type="term" value="F:glycerol-3-phosphate dehydrogenase (quinone) activity"/>
    <property type="evidence" value="ECO:0007669"/>
    <property type="project" value="UniProtKB-EC"/>
</dbReference>